<dbReference type="PANTHER" id="PTHR43852:SF2">
    <property type="entry name" value="PROTEIN ADENYLYLTRANSFERASE MNTA"/>
    <property type="match status" value="1"/>
</dbReference>
<keyword evidence="2" id="KW-0808">Transferase</keyword>
<dbReference type="Gene3D" id="3.30.460.10">
    <property type="entry name" value="Beta Polymerase, domain 2"/>
    <property type="match status" value="1"/>
</dbReference>
<dbReference type="OrthoDB" id="5899752at2"/>
<name>A0A285VU08_9GAMM</name>
<reference evidence="2 3" key="1">
    <citation type="submission" date="2017-08" db="EMBL/GenBank/DDBJ databases">
        <authorList>
            <person name="de Groot N.N."/>
        </authorList>
    </citation>
    <scope>NUCLEOTIDE SEQUENCE [LARGE SCALE GENOMIC DNA]</scope>
    <source>
        <strain evidence="2 3">USBA 855</strain>
    </source>
</reference>
<gene>
    <name evidence="2" type="ORF">SAMN05421509_109105</name>
</gene>
<organism evidence="2 3">
    <name type="scientific">Chromohalobacter canadensis</name>
    <dbReference type="NCBI Taxonomy" id="141389"/>
    <lineage>
        <taxon>Bacteria</taxon>
        <taxon>Pseudomonadati</taxon>
        <taxon>Pseudomonadota</taxon>
        <taxon>Gammaproteobacteria</taxon>
        <taxon>Oceanospirillales</taxon>
        <taxon>Halomonadaceae</taxon>
        <taxon>Chromohalobacter</taxon>
    </lineage>
</organism>
<proteinExistence type="predicted"/>
<dbReference type="GO" id="GO:0016740">
    <property type="term" value="F:transferase activity"/>
    <property type="evidence" value="ECO:0007669"/>
    <property type="project" value="UniProtKB-KW"/>
</dbReference>
<dbReference type="Pfam" id="PF18765">
    <property type="entry name" value="Polbeta"/>
    <property type="match status" value="1"/>
</dbReference>
<dbReference type="SUPFAM" id="SSF81301">
    <property type="entry name" value="Nucleotidyltransferase"/>
    <property type="match status" value="1"/>
</dbReference>
<dbReference type="InterPro" id="IPR041633">
    <property type="entry name" value="Polbeta"/>
</dbReference>
<dbReference type="CDD" id="cd05403">
    <property type="entry name" value="NT_KNTase_like"/>
    <property type="match status" value="1"/>
</dbReference>
<dbReference type="Proteomes" id="UP000219023">
    <property type="component" value="Unassembled WGS sequence"/>
</dbReference>
<sequence length="137" mass="15765">MPNAALLDDTVLNALRDQAEERADLASLWLYGSRARGAHHAQSDYDIAVAFTDWQHDPLERRLRPELMALDWQAALGLPENALSIVDIAIAPIPLAWTIISDGILLWDRHPSLRMQQESRIMSRWEIDYLHSRKHYD</sequence>
<evidence type="ECO:0000313" key="3">
    <source>
        <dbReference type="Proteomes" id="UP000219023"/>
    </source>
</evidence>
<dbReference type="NCBIfam" id="NF047752">
    <property type="entry name" value="MntA_antitoxin"/>
    <property type="match status" value="1"/>
</dbReference>
<dbReference type="PANTHER" id="PTHR43852">
    <property type="entry name" value="NUCLEOTIDYLTRANSFERASE"/>
    <property type="match status" value="1"/>
</dbReference>
<protein>
    <submittedName>
        <fullName evidence="2">Predicted nucleotidyltransferase</fullName>
    </submittedName>
</protein>
<dbReference type="EMBL" id="OBQJ01000009">
    <property type="protein sequence ID" value="SOC57443.1"/>
    <property type="molecule type" value="Genomic_DNA"/>
</dbReference>
<feature type="domain" description="Polymerase beta nucleotidyltransferase" evidence="1">
    <location>
        <begin position="16"/>
        <end position="110"/>
    </location>
</feature>
<dbReference type="InterPro" id="IPR043519">
    <property type="entry name" value="NT_sf"/>
</dbReference>
<dbReference type="AlphaFoldDB" id="A0A285VU08"/>
<dbReference type="RefSeq" id="WP_097023834.1">
    <property type="nucleotide sequence ID" value="NZ_OBQJ01000009.1"/>
</dbReference>
<evidence type="ECO:0000313" key="2">
    <source>
        <dbReference type="EMBL" id="SOC57443.1"/>
    </source>
</evidence>
<accession>A0A285VU08</accession>
<dbReference type="InterPro" id="IPR052930">
    <property type="entry name" value="TA_antitoxin_MntA"/>
</dbReference>
<evidence type="ECO:0000259" key="1">
    <source>
        <dbReference type="Pfam" id="PF18765"/>
    </source>
</evidence>